<reference evidence="6 7" key="1">
    <citation type="journal article" date="2015" name="Stand. Genomic Sci.">
        <title>Genomic Encyclopedia of Bacterial and Archaeal Type Strains, Phase III: the genomes of soil and plant-associated and newly described type strains.</title>
        <authorList>
            <person name="Whitman W.B."/>
            <person name="Woyke T."/>
            <person name="Klenk H.P."/>
            <person name="Zhou Y."/>
            <person name="Lilburn T.G."/>
            <person name="Beck B.J."/>
            <person name="De Vos P."/>
            <person name="Vandamme P."/>
            <person name="Eisen J.A."/>
            <person name="Garrity G."/>
            <person name="Hugenholtz P."/>
            <person name="Kyrpides N.C."/>
        </authorList>
    </citation>
    <scope>NUCLEOTIDE SEQUENCE [LARGE SCALE GENOMIC DNA]</scope>
    <source>
        <strain evidence="6 7">CGMCC 1.10685</strain>
    </source>
</reference>
<dbReference type="GO" id="GO:0003700">
    <property type="term" value="F:DNA-binding transcription factor activity"/>
    <property type="evidence" value="ECO:0007669"/>
    <property type="project" value="InterPro"/>
</dbReference>
<evidence type="ECO:0000256" key="1">
    <source>
        <dbReference type="ARBA" id="ARBA00023015"/>
    </source>
</evidence>
<protein>
    <submittedName>
        <fullName evidence="5">Helix-turn-helix domain-containing protein</fullName>
    </submittedName>
    <submittedName>
        <fullName evidence="6">Helix-turn-helix protein</fullName>
    </submittedName>
</protein>
<dbReference type="InterPro" id="IPR050204">
    <property type="entry name" value="AraC_XylS_family_regulators"/>
</dbReference>
<proteinExistence type="predicted"/>
<reference evidence="5 8" key="3">
    <citation type="submission" date="2019-12" db="EMBL/GenBank/DDBJ databases">
        <title>Draft Genome Sequences of Six Type Strains of the Genus Massilia.</title>
        <authorList>
            <person name="Miess H."/>
            <person name="Frediansyah A."/>
            <person name="Goeker M."/>
            <person name="Gross H."/>
        </authorList>
    </citation>
    <scope>NUCLEOTIDE SEQUENCE [LARGE SCALE GENOMIC DNA]</scope>
    <source>
        <strain evidence="5 8">DSM 26639</strain>
    </source>
</reference>
<evidence type="ECO:0000256" key="2">
    <source>
        <dbReference type="ARBA" id="ARBA00023125"/>
    </source>
</evidence>
<evidence type="ECO:0000313" key="7">
    <source>
        <dbReference type="Proteomes" id="UP000315112"/>
    </source>
</evidence>
<keyword evidence="2" id="KW-0238">DNA-binding</keyword>
<dbReference type="GO" id="GO:0043565">
    <property type="term" value="F:sequence-specific DNA binding"/>
    <property type="evidence" value="ECO:0007669"/>
    <property type="project" value="InterPro"/>
</dbReference>
<reference evidence="6" key="2">
    <citation type="submission" date="2019-07" db="EMBL/GenBank/DDBJ databases">
        <authorList>
            <person name="Whitman W."/>
            <person name="Huntemann M."/>
            <person name="Clum A."/>
            <person name="Pillay M."/>
            <person name="Palaniappan K."/>
            <person name="Varghese N."/>
            <person name="Mikhailova N."/>
            <person name="Stamatis D."/>
            <person name="Reddy T."/>
            <person name="Daum C."/>
            <person name="Shapiro N."/>
            <person name="Ivanova N."/>
            <person name="Kyrpides N."/>
            <person name="Woyke T."/>
        </authorList>
    </citation>
    <scope>NUCLEOTIDE SEQUENCE</scope>
    <source>
        <strain evidence="6">CGMCC 1.10685</strain>
    </source>
</reference>
<keyword evidence="3" id="KW-0804">Transcription</keyword>
<sequence length="284" mass="31117">MDAATTASAARRIALMPPPALAGVVRYFHVECDSGGPAIVPATPYPMLTLFAAGGSLVPSVDGRLALLCEPMLCGPVTAALPAVWQQGTCFISALLEPAGFARLFGFSAAELRDTPVALADVDPALPSIAPAQDVLDTTDDPFRWADALQRWLVSLLQRRERAAAPFVLPAALLALPTGEIARHCGIGERQLERRFQHSYGQSLRAMRRMLRYTHALALLMRLPPRHGLLTRVAMDAGYHDQAHMVRDFIAYTGRPPGAWYAEPDDPLHRTYRYDAAQRWIVTR</sequence>
<organism evidence="6 7">
    <name type="scientific">Pseudoduganella flava</name>
    <dbReference type="NCBI Taxonomy" id="871742"/>
    <lineage>
        <taxon>Bacteria</taxon>
        <taxon>Pseudomonadati</taxon>
        <taxon>Pseudomonadota</taxon>
        <taxon>Betaproteobacteria</taxon>
        <taxon>Burkholderiales</taxon>
        <taxon>Oxalobacteraceae</taxon>
        <taxon>Telluria group</taxon>
        <taxon>Pseudoduganella</taxon>
    </lineage>
</organism>
<dbReference type="InterPro" id="IPR018060">
    <property type="entry name" value="HTH_AraC"/>
</dbReference>
<dbReference type="AlphaFoldDB" id="A0A562Q532"/>
<evidence type="ECO:0000313" key="6">
    <source>
        <dbReference type="EMBL" id="TWI51280.1"/>
    </source>
</evidence>
<evidence type="ECO:0000313" key="8">
    <source>
        <dbReference type="Proteomes" id="UP000437862"/>
    </source>
</evidence>
<evidence type="ECO:0000256" key="3">
    <source>
        <dbReference type="ARBA" id="ARBA00023163"/>
    </source>
</evidence>
<dbReference type="Gene3D" id="1.10.10.60">
    <property type="entry name" value="Homeodomain-like"/>
    <property type="match status" value="1"/>
</dbReference>
<dbReference type="Proteomes" id="UP000315112">
    <property type="component" value="Unassembled WGS sequence"/>
</dbReference>
<name>A0A562Q532_9BURK</name>
<feature type="domain" description="HTH araC/xylS-type" evidence="4">
    <location>
        <begin position="147"/>
        <end position="263"/>
    </location>
</feature>
<evidence type="ECO:0000313" key="5">
    <source>
        <dbReference type="EMBL" id="QGZ41336.1"/>
    </source>
</evidence>
<dbReference type="EMBL" id="CP046904">
    <property type="protein sequence ID" value="QGZ41336.1"/>
    <property type="molecule type" value="Genomic_DNA"/>
</dbReference>
<dbReference type="PROSITE" id="PS01124">
    <property type="entry name" value="HTH_ARAC_FAMILY_2"/>
    <property type="match status" value="1"/>
</dbReference>
<dbReference type="OrthoDB" id="9809338at2"/>
<accession>A0A562Q532</accession>
<dbReference type="RefSeq" id="WP_145872726.1">
    <property type="nucleotide sequence ID" value="NZ_CP046904.1"/>
</dbReference>
<dbReference type="Pfam" id="PF12833">
    <property type="entry name" value="HTH_18"/>
    <property type="match status" value="1"/>
</dbReference>
<dbReference type="Proteomes" id="UP000437862">
    <property type="component" value="Chromosome"/>
</dbReference>
<keyword evidence="8" id="KW-1185">Reference proteome</keyword>
<dbReference type="PANTHER" id="PTHR46796">
    <property type="entry name" value="HTH-TYPE TRANSCRIPTIONAL ACTIVATOR RHAS-RELATED"/>
    <property type="match status" value="1"/>
</dbReference>
<evidence type="ECO:0000259" key="4">
    <source>
        <dbReference type="PROSITE" id="PS01124"/>
    </source>
</evidence>
<dbReference type="EMBL" id="VLKW01000001">
    <property type="protein sequence ID" value="TWI51280.1"/>
    <property type="molecule type" value="Genomic_DNA"/>
</dbReference>
<gene>
    <name evidence="5" type="ORF">GO485_21230</name>
    <name evidence="6" type="ORF">IP92_00264</name>
</gene>
<dbReference type="SMART" id="SM00342">
    <property type="entry name" value="HTH_ARAC"/>
    <property type="match status" value="1"/>
</dbReference>
<keyword evidence="1" id="KW-0805">Transcription regulation</keyword>